<feature type="region of interest" description="Disordered" evidence="2">
    <location>
        <begin position="1470"/>
        <end position="1493"/>
    </location>
</feature>
<dbReference type="PANTHER" id="PTHR34491:SF156">
    <property type="entry name" value="KINESIN MOTOR DOMAIN-CONTAINING PROTEIN"/>
    <property type="match status" value="1"/>
</dbReference>
<feature type="coiled-coil region" evidence="1">
    <location>
        <begin position="155"/>
        <end position="182"/>
    </location>
</feature>
<organism evidence="3">
    <name type="scientific">Siphoviridae sp. ctDyb2</name>
    <dbReference type="NCBI Taxonomy" id="2826201"/>
    <lineage>
        <taxon>Viruses</taxon>
        <taxon>Duplodnaviria</taxon>
        <taxon>Heunggongvirae</taxon>
        <taxon>Uroviricota</taxon>
        <taxon>Caudoviricetes</taxon>
    </lineage>
</organism>
<dbReference type="PANTHER" id="PTHR34491">
    <property type="entry name" value="A-TYPE INCLUSION PROTEIN, PUTATIVE-RELATED"/>
    <property type="match status" value="1"/>
</dbReference>
<evidence type="ECO:0000313" key="3">
    <source>
        <dbReference type="EMBL" id="DAD79897.1"/>
    </source>
</evidence>
<protein>
    <submittedName>
        <fullName evidence="3">Minor tail protein</fullName>
    </submittedName>
</protein>
<dbReference type="EMBL" id="BK014875">
    <property type="protein sequence ID" value="DAD79897.1"/>
    <property type="molecule type" value="Genomic_DNA"/>
</dbReference>
<feature type="region of interest" description="Disordered" evidence="2">
    <location>
        <begin position="979"/>
        <end position="999"/>
    </location>
</feature>
<name>A0A8S5MC20_9CAUD</name>
<reference evidence="3" key="1">
    <citation type="journal article" date="2021" name="Proc. Natl. Acad. Sci. U.S.A.">
        <title>A Catalog of Tens of Thousands of Viruses from Human Metagenomes Reveals Hidden Associations with Chronic Diseases.</title>
        <authorList>
            <person name="Tisza M.J."/>
            <person name="Buck C.B."/>
        </authorList>
    </citation>
    <scope>NUCLEOTIDE SEQUENCE</scope>
    <source>
        <strain evidence="3">CtDyb2</strain>
    </source>
</reference>
<sequence length="1679" mass="178801">MAVEVGRVTIRVLPNTRGFRQRVERDLAKMGKVKVPLKADTDELKKDVERELGDVDGKTKVKPEVDKNHLRSSLNKATKGEKGQVKVDADVDISRALRQMDRLKRTTWGRKGGFRIEVPKYDFTGLKQLTAKLPKLPNIQERLTAGRATQRAQAAEAYSKALAAMRKQIRETKTDAELLKHALNFQLEKQVGDRTSRWLAQLRSGARQAQSEISKLGSRGADKVFGKADFSDLWADAKKTEQLYQREINALKKLRDVERSRANGKQARQKVGGKYNAEIARLEAALGNLRSSTPSGRTKALADLQRQAAEARRALGLTDQGLARLEQRSNRLNSNFLKGLAQRERNLGRRASLKQSLGDLKFGVGKAFSFDRGDLDRLRSGLADAKLKVQEFGNAAREHFARASERMKQLGREAVELSPKIRFVRGRKFQGPDGPELVDYSKRSRSKKSDSDREFNLFNRRQQGFRRSFLGLTRTGWIVAAVASLIGPAIGGISAALAGIPALAASAAAVFGSLALGFQGVKDAAQAAAPEFNNLKTAMSDVYRERLTPQFAQLSDMMVQTREGMKQVANGTADFTQGMVNAVTSTNGIAKLNNILGNTGNLFSQMKPFAEEFTGAVLDIASAGSNTFPKLAAGLNSFGSSFRKNVNELIANGTLQTAIEGAYDVIGSFSTNVGRIIKSGVENFTTVIPGFTKFFDQFADGVTRAMPSLSTFGNLIADLAGGVVGNLGRVLESLGPGMETLAPVLSKIGNAGLDGLGTILSNVGTGLSDMVVGVAQWSANSGFLDNIAPSLEGVKRAWDGLSGAFSSAWAENLPTLQAALPDFTSALSDLSSLSLDGLSGAMNTLKGALPGISEGLAGFSSNSISDLQGLVGTLKGFGDALPDGFAEKIGSGIGALVRPLKDLSALDLATFGNLAGPLNQIQDLALSFGEKVTGKHMDAENFGIGGLFKNLSKWLNGPEPDVDKVNKYVEAQRKLEDAAAEAANSQLQAQNPAQNGESPLKKLAEDTQQLSNINTDGLANSVNSLRQIGDVQSQLSQLGQNQANTGESPLKGLAQDMQAISQLPVENLSAQTQAIQQIAQVQQQLSALQTEGAAAGLQGSPLQGLAQDLQAMTAIPVENLTGLTAALPVITSAFQQLQEATALGQQAGGGDPSAGFAGFATQLQQISAIGPQLTETFTGIGTAFTTLNEQIASFAPSFEGITLGFQGLTEQLTVPFQTAVTAVASSMAEMQAAIQSGLSGLDSSFTSAFSNLASGVQSAMSQVSSVVSSEVANISSALSNGFAEAAAAATSSFATLAAGVAAGVAQCQGIIAGFVGSLPGMFQIDLTGSGLAMTTSFANGIRAGIPAIAAAASAAAAAAKAYFPHSPAKKGPLSGSGYTDTSGMALVKDFAGGMLKEVGTVESAAEKIAGVVAGKFQDIPGAAREAVAETAKAMEGFKRTQVEDKARASNARKIQRAIENHDKALKRYEEREAKRRGEHAEKNAKRKKPTEYKAGEAPKFQMPELDKPDYDSIKRSFQEYWIDGLKEMMNQNLNNTIINGGFLDQFKSMGVGAVQALRSQFGGHPLLDQIEAGLNDPNFSGRVKKALEEAKIGEIPVTFALENLSQLKSDLGMGNGAISRAINQAVKFEPTNSDFDQERRAREREEKEPSIHYHVLSVEEVLRLEEVRHRKIQMRDHDD</sequence>
<feature type="compositionally biased region" description="Low complexity" evidence="2">
    <location>
        <begin position="980"/>
        <end position="991"/>
    </location>
</feature>
<dbReference type="Gene3D" id="1.20.120.20">
    <property type="entry name" value="Apolipoprotein"/>
    <property type="match status" value="1"/>
</dbReference>
<proteinExistence type="predicted"/>
<keyword evidence="1" id="KW-0175">Coiled coil</keyword>
<accession>A0A8S5MC20</accession>
<evidence type="ECO:0000256" key="2">
    <source>
        <dbReference type="SAM" id="MobiDB-lite"/>
    </source>
</evidence>
<evidence type="ECO:0000256" key="1">
    <source>
        <dbReference type="SAM" id="Coils"/>
    </source>
</evidence>